<dbReference type="OrthoDB" id="679840at2759"/>
<feature type="transmembrane region" description="Helical" evidence="2">
    <location>
        <begin position="235"/>
        <end position="260"/>
    </location>
</feature>
<protein>
    <recommendedName>
        <fullName evidence="3">DUF7610 domain-containing protein</fullName>
    </recommendedName>
</protein>
<keyword evidence="2" id="KW-0472">Membrane</keyword>
<proteinExistence type="predicted"/>
<evidence type="ECO:0000313" key="4">
    <source>
        <dbReference type="EMBL" id="CAD6262774.1"/>
    </source>
</evidence>
<evidence type="ECO:0000256" key="1">
    <source>
        <dbReference type="SAM" id="MobiDB-lite"/>
    </source>
</evidence>
<evidence type="ECO:0000259" key="3">
    <source>
        <dbReference type="Pfam" id="PF24583"/>
    </source>
</evidence>
<comment type="caution">
    <text evidence="4">The sequence shown here is derived from an EMBL/GenBank/DDBJ whole genome shotgun (WGS) entry which is preliminary data.</text>
</comment>
<feature type="region of interest" description="Disordered" evidence="1">
    <location>
        <begin position="148"/>
        <end position="182"/>
    </location>
</feature>
<keyword evidence="5" id="KW-1185">Reference proteome</keyword>
<feature type="domain" description="DUF7610" evidence="3">
    <location>
        <begin position="17"/>
        <end position="94"/>
    </location>
</feature>
<evidence type="ECO:0000313" key="5">
    <source>
        <dbReference type="Proteomes" id="UP000604825"/>
    </source>
</evidence>
<dbReference type="AlphaFoldDB" id="A0A811R0Z9"/>
<organism evidence="4 5">
    <name type="scientific">Miscanthus lutarioriparius</name>
    <dbReference type="NCBI Taxonomy" id="422564"/>
    <lineage>
        <taxon>Eukaryota</taxon>
        <taxon>Viridiplantae</taxon>
        <taxon>Streptophyta</taxon>
        <taxon>Embryophyta</taxon>
        <taxon>Tracheophyta</taxon>
        <taxon>Spermatophyta</taxon>
        <taxon>Magnoliopsida</taxon>
        <taxon>Liliopsida</taxon>
        <taxon>Poales</taxon>
        <taxon>Poaceae</taxon>
        <taxon>PACMAD clade</taxon>
        <taxon>Panicoideae</taxon>
        <taxon>Andropogonodae</taxon>
        <taxon>Andropogoneae</taxon>
        <taxon>Saccharinae</taxon>
        <taxon>Miscanthus</taxon>
    </lineage>
</organism>
<gene>
    <name evidence="4" type="ORF">NCGR_LOCUS46107</name>
</gene>
<keyword evidence="2" id="KW-1133">Transmembrane helix</keyword>
<evidence type="ECO:0000256" key="2">
    <source>
        <dbReference type="SAM" id="Phobius"/>
    </source>
</evidence>
<sequence>MDMPPATQGRRVSAVVDRNLDELCASLDDALSSRQRSPYAEKQLHDKIKAKTDFLRPLLAAEAECHGGARPVRLAEAEARFAVLKATFDQWAQRAVVAAPEPVEEEEEEVVVVVVVVGEPEEEEADCSGSSRSTCSCTDSCQEATEGDAKRDDVVEARNKEEASDVIAEDNDAEDETAETRRELATDSVAKKREAMGTREEVTLDVIAKKRDTDREAAAETGKRAVQRRWWRQSAAAWCGAACVLAVVAVGLAVEVAAVAHHNVNVYVVPT</sequence>
<name>A0A811R0Z9_9POAL</name>
<dbReference type="Proteomes" id="UP000604825">
    <property type="component" value="Unassembled WGS sequence"/>
</dbReference>
<keyword evidence="2" id="KW-0812">Transmembrane</keyword>
<dbReference type="EMBL" id="CAJGYO010000012">
    <property type="protein sequence ID" value="CAD6262774.1"/>
    <property type="molecule type" value="Genomic_DNA"/>
</dbReference>
<feature type="compositionally biased region" description="Basic and acidic residues" evidence="1">
    <location>
        <begin position="148"/>
        <end position="163"/>
    </location>
</feature>
<reference evidence="4" key="1">
    <citation type="submission" date="2020-10" db="EMBL/GenBank/DDBJ databases">
        <authorList>
            <person name="Han B."/>
            <person name="Lu T."/>
            <person name="Zhao Q."/>
            <person name="Huang X."/>
            <person name="Zhao Y."/>
        </authorList>
    </citation>
    <scope>NUCLEOTIDE SEQUENCE</scope>
</reference>
<accession>A0A811R0Z9</accession>
<feature type="compositionally biased region" description="Acidic residues" evidence="1">
    <location>
        <begin position="167"/>
        <end position="177"/>
    </location>
</feature>
<dbReference type="Pfam" id="PF24583">
    <property type="entry name" value="DUF7610"/>
    <property type="match status" value="1"/>
</dbReference>
<dbReference type="InterPro" id="IPR056029">
    <property type="entry name" value="DUF7610"/>
</dbReference>